<evidence type="ECO:0000256" key="2">
    <source>
        <dbReference type="ARBA" id="ARBA00001913"/>
    </source>
</evidence>
<feature type="compositionally biased region" description="Low complexity" evidence="10">
    <location>
        <begin position="82"/>
        <end position="101"/>
    </location>
</feature>
<evidence type="ECO:0000256" key="3">
    <source>
        <dbReference type="ARBA" id="ARBA00004613"/>
    </source>
</evidence>
<keyword evidence="9" id="KW-0456">Lyase</keyword>
<accession>A8E4G1</accession>
<dbReference type="GO" id="GO:0030570">
    <property type="term" value="F:pectate lyase activity"/>
    <property type="evidence" value="ECO:0007669"/>
    <property type="project" value="UniProtKB-EC"/>
</dbReference>
<evidence type="ECO:0000256" key="8">
    <source>
        <dbReference type="ARBA" id="ARBA00022837"/>
    </source>
</evidence>
<evidence type="ECO:0000256" key="5">
    <source>
        <dbReference type="ARBA" id="ARBA00012272"/>
    </source>
</evidence>
<keyword evidence="6" id="KW-0964">Secreted</keyword>
<dbReference type="Gene3D" id="2.160.20.10">
    <property type="entry name" value="Single-stranded right-handed beta-helix, Pectin lyase-like"/>
    <property type="match status" value="1"/>
</dbReference>
<evidence type="ECO:0000313" key="11">
    <source>
        <dbReference type="EMBL" id="AAX58593.1"/>
    </source>
</evidence>
<evidence type="ECO:0000256" key="6">
    <source>
        <dbReference type="ARBA" id="ARBA00022525"/>
    </source>
</evidence>
<dbReference type="SUPFAM" id="SSF51126">
    <property type="entry name" value="Pectin lyase-like"/>
    <property type="match status" value="1"/>
</dbReference>
<feature type="region of interest" description="Disordered" evidence="10">
    <location>
        <begin position="61"/>
        <end position="112"/>
    </location>
</feature>
<dbReference type="InterPro" id="IPR011050">
    <property type="entry name" value="Pectin_lyase_fold/virulence"/>
</dbReference>
<evidence type="ECO:0000256" key="7">
    <source>
        <dbReference type="ARBA" id="ARBA00022729"/>
    </source>
</evidence>
<dbReference type="GO" id="GO:0005576">
    <property type="term" value="C:extracellular region"/>
    <property type="evidence" value="ECO:0007669"/>
    <property type="project" value="UniProtKB-SubCell"/>
</dbReference>
<dbReference type="InterPro" id="IPR012334">
    <property type="entry name" value="Pectin_lyas_fold"/>
</dbReference>
<feature type="region of interest" description="Disordered" evidence="10">
    <location>
        <begin position="134"/>
        <end position="184"/>
    </location>
</feature>
<evidence type="ECO:0000256" key="1">
    <source>
        <dbReference type="ARBA" id="ARBA00000695"/>
    </source>
</evidence>
<dbReference type="AlphaFoldDB" id="A8E4G1"/>
<keyword evidence="8" id="KW-0106">Calcium</keyword>
<dbReference type="EMBL" id="AY859348">
    <property type="protein sequence ID" value="AAX58593.1"/>
    <property type="molecule type" value="Genomic_DNA"/>
</dbReference>
<feature type="region of interest" description="Disordered" evidence="10">
    <location>
        <begin position="235"/>
        <end position="393"/>
    </location>
</feature>
<proteinExistence type="inferred from homology"/>
<comment type="catalytic activity">
    <reaction evidence="1">
        <text>Eliminative cleavage of (1-&gt;4)-alpha-D-galacturonan to give oligosaccharides with 4-deoxy-alpha-D-galact-4-enuronosyl groups at their non-reducing ends.</text>
        <dbReference type="EC" id="4.2.2.2"/>
    </reaction>
</comment>
<evidence type="ECO:0000256" key="4">
    <source>
        <dbReference type="ARBA" id="ARBA00006463"/>
    </source>
</evidence>
<comment type="subcellular location">
    <subcellularLocation>
        <location evidence="3">Secreted</location>
    </subcellularLocation>
</comment>
<evidence type="ECO:0000256" key="10">
    <source>
        <dbReference type="SAM" id="MobiDB-lite"/>
    </source>
</evidence>
<dbReference type="GO" id="GO:0045490">
    <property type="term" value="P:pectin catabolic process"/>
    <property type="evidence" value="ECO:0007669"/>
    <property type="project" value="TreeGrafter"/>
</dbReference>
<dbReference type="CAZy" id="PL3">
    <property type="family name" value="Polysaccharide Lyase Family 3"/>
</dbReference>
<dbReference type="PANTHER" id="PTHR33407">
    <property type="entry name" value="PECTATE LYASE F-RELATED"/>
    <property type="match status" value="1"/>
</dbReference>
<sequence>MSDLTSLSGSMGNLSSLPGVGGTSMGIGASLTGAGQGAQGGQSALQELAGMLAEMLLGSGSGSGSGSGAGGGQSAGKGAQGGQSDLDSLLQSLQGNGQNGDRQTKDSGTAGGGEKELLTQVLMALFEKILGGSDSSSGAGNGSGGGSGGASGIGGGGTGASKDAGALGQGQGLGGTQGAAGGSSTEDLVNTLMQKLGGGSLDNSIQPTADGGGEVSQNGKLKELLEMIAQFMDSHPETFSQPSDGASKGGGGGGGGGVAPTGTGGGGGAPSVGGGGGGGGGSPSVGGSGGGGTPSLGGGGGTPSLGGGGGTPSLGGGGGTPSLGGGGGTPSLGGGGGTPSIGGGGSTPAPTPGAGGGTPTPTGPTGTPSPTGPTGTGTSGSATPVSFPTASSNPTVINETIKVGPGETFDGGGKTFTAGKALGDGGQGEGQKPMFELAEGATLKNVVLGDNAADGVHVRAASEKAVNVDNVHWTNVGEDALTVKGEGGAKVTNLNITNSSAQGANDKVFQLNADANVNVDNFKVKDFGTFMRTNGGQQGDWNLDLKNISAENGKFSFVKSDSEGLNLSTSGIDLKNVENAYSKLPGSTNHKEA</sequence>
<protein>
    <recommendedName>
        <fullName evidence="5">pectate lyase</fullName>
        <ecNumber evidence="5">4.2.2.2</ecNumber>
    </recommendedName>
</protein>
<feature type="compositionally biased region" description="Gly residues" evidence="10">
    <location>
        <begin position="167"/>
        <end position="181"/>
    </location>
</feature>
<gene>
    <name evidence="11" type="primary">hrpW</name>
    <name evidence="11" type="ORF">PAI-R2-ORF24</name>
</gene>
<dbReference type="Pfam" id="PF03211">
    <property type="entry name" value="Pectate_lyase"/>
    <property type="match status" value="1"/>
</dbReference>
<comment type="cofactor">
    <cofactor evidence="2">
        <name>Ca(2+)</name>
        <dbReference type="ChEBI" id="CHEBI:29108"/>
    </cofactor>
</comment>
<feature type="compositionally biased region" description="Low complexity" evidence="10">
    <location>
        <begin position="359"/>
        <end position="373"/>
    </location>
</feature>
<feature type="compositionally biased region" description="Gly residues" evidence="10">
    <location>
        <begin position="61"/>
        <end position="81"/>
    </location>
</feature>
<reference evidence="11" key="1">
    <citation type="journal article" date="2007" name="Genetics">
        <title>Molecular evolution of pathogenicity-island genes in Pseudomonas viridiflava.</title>
        <authorList>
            <person name="Araki H."/>
            <person name="Innan H."/>
            <person name="Kreitman M."/>
            <person name="Bergelson J."/>
        </authorList>
    </citation>
    <scope>NUCLEOTIDE SEQUENCE</scope>
    <source>
        <strain evidence="11">SP8.1a</strain>
    </source>
</reference>
<evidence type="ECO:0000256" key="9">
    <source>
        <dbReference type="ARBA" id="ARBA00023239"/>
    </source>
</evidence>
<comment type="similarity">
    <text evidence="4">Belongs to the polysaccharide lyase 3 family.</text>
</comment>
<dbReference type="PANTHER" id="PTHR33407:SF9">
    <property type="entry name" value="PECTATE LYASE F-RELATED"/>
    <property type="match status" value="1"/>
</dbReference>
<keyword evidence="7" id="KW-0732">Signal</keyword>
<organism evidence="11">
    <name type="scientific">Pseudomonas viridiflava</name>
    <name type="common">Phytomonas viridiflava</name>
    <dbReference type="NCBI Taxonomy" id="33069"/>
    <lineage>
        <taxon>Bacteria</taxon>
        <taxon>Pseudomonadati</taxon>
        <taxon>Pseudomonadota</taxon>
        <taxon>Gammaproteobacteria</taxon>
        <taxon>Pseudomonadales</taxon>
        <taxon>Pseudomonadaceae</taxon>
        <taxon>Pseudomonas</taxon>
    </lineage>
</organism>
<feature type="compositionally biased region" description="Gly residues" evidence="10">
    <location>
        <begin position="139"/>
        <end position="159"/>
    </location>
</feature>
<dbReference type="InterPro" id="IPR004898">
    <property type="entry name" value="Pectate_lyase_PlyH/PlyE-like"/>
</dbReference>
<dbReference type="EC" id="4.2.2.2" evidence="5"/>
<feature type="compositionally biased region" description="Gly residues" evidence="10">
    <location>
        <begin position="247"/>
        <end position="346"/>
    </location>
</feature>
<name>A8E4G1_PSEVI</name>